<comment type="catalytic activity">
    <reaction evidence="1">
        <text>ATP + protein L-histidine = ADP + protein N-phospho-L-histidine.</text>
        <dbReference type="EC" id="2.7.13.3"/>
    </reaction>
</comment>
<proteinExistence type="predicted"/>
<dbReference type="PROSITE" id="PS50112">
    <property type="entry name" value="PAS"/>
    <property type="match status" value="2"/>
</dbReference>
<dbReference type="InterPro" id="IPR013655">
    <property type="entry name" value="PAS_fold_3"/>
</dbReference>
<sequence length="370" mass="41459">MAFTLGWSGEDLSSRSIWEMIYPEDIERTRVEATAIAEGKSVSRFVNRWLHRDGGIRWISWAAVAKDGVMFCSGRDITEDKRQEAELQARTAERDRLWTLSQDMFARANLAGMMSAVSPGWTTILGWSERELLTRPYATFMHDDDRDVTLAALAQMGETGLPSRFQNRIATSDGGWKWIEWTVAPELEGQNFIAVGRDLSEVKAREAELSAAQDNLRQSQKMEAVGQLTGGLAHDFNNLLAGISGSLEMMNRRLAQGRLDDIERYISAANQATRRAAALTQRLLAFSRRQTLDPQVVKIDALVDGMLELIYRSVGPEIKVETNHQNGLWSNFVDAGQLENALLNLCINARDSMPNGGIIRIVTEPHHRGR</sequence>
<keyword evidence="5" id="KW-1185">Reference proteome</keyword>
<accession>A0A7W6LKB3</accession>
<dbReference type="InterPro" id="IPR000014">
    <property type="entry name" value="PAS"/>
</dbReference>
<dbReference type="InterPro" id="IPR036890">
    <property type="entry name" value="HATPase_C_sf"/>
</dbReference>
<dbReference type="EC" id="2.7.13.3" evidence="2"/>
<dbReference type="PANTHER" id="PTHR43065:SF42">
    <property type="entry name" value="TWO-COMPONENT SENSOR PPRA"/>
    <property type="match status" value="1"/>
</dbReference>
<dbReference type="Gene3D" id="3.30.565.10">
    <property type="entry name" value="Histidine kinase-like ATPase, C-terminal domain"/>
    <property type="match status" value="1"/>
</dbReference>
<dbReference type="CDD" id="cd00082">
    <property type="entry name" value="HisKA"/>
    <property type="match status" value="1"/>
</dbReference>
<dbReference type="RefSeq" id="WP_210300892.1">
    <property type="nucleotide sequence ID" value="NZ_CP049251.1"/>
</dbReference>
<feature type="domain" description="PAS" evidence="3">
    <location>
        <begin position="1"/>
        <end position="40"/>
    </location>
</feature>
<dbReference type="NCBIfam" id="TIGR00229">
    <property type="entry name" value="sensory_box"/>
    <property type="match status" value="2"/>
</dbReference>
<dbReference type="GO" id="GO:0000155">
    <property type="term" value="F:phosphorelay sensor kinase activity"/>
    <property type="evidence" value="ECO:0007669"/>
    <property type="project" value="InterPro"/>
</dbReference>
<dbReference type="SUPFAM" id="SSF55785">
    <property type="entry name" value="PYP-like sensor domain (PAS domain)"/>
    <property type="match status" value="2"/>
</dbReference>
<dbReference type="InterPro" id="IPR001610">
    <property type="entry name" value="PAC"/>
</dbReference>
<comment type="caution">
    <text evidence="4">The sequence shown here is derived from an EMBL/GenBank/DDBJ whole genome shotgun (WGS) entry which is preliminary data.</text>
</comment>
<dbReference type="SUPFAM" id="SSF55874">
    <property type="entry name" value="ATPase domain of HSP90 chaperone/DNA topoisomerase II/histidine kinase"/>
    <property type="match status" value="1"/>
</dbReference>
<evidence type="ECO:0000259" key="3">
    <source>
        <dbReference type="PROSITE" id="PS50112"/>
    </source>
</evidence>
<evidence type="ECO:0000256" key="1">
    <source>
        <dbReference type="ARBA" id="ARBA00000085"/>
    </source>
</evidence>
<reference evidence="4 5" key="1">
    <citation type="submission" date="2020-08" db="EMBL/GenBank/DDBJ databases">
        <title>Genomic Encyclopedia of Type Strains, Phase IV (KMG-IV): sequencing the most valuable type-strain genomes for metagenomic binning, comparative biology and taxonomic classification.</title>
        <authorList>
            <person name="Goeker M."/>
        </authorList>
    </citation>
    <scope>NUCLEOTIDE SEQUENCE [LARGE SCALE GENOMIC DNA]</scope>
    <source>
        <strain evidence="4 5">DSM 29514</strain>
    </source>
</reference>
<dbReference type="SMART" id="SM00086">
    <property type="entry name" value="PAC"/>
    <property type="match status" value="2"/>
</dbReference>
<evidence type="ECO:0000313" key="5">
    <source>
        <dbReference type="Proteomes" id="UP000519897"/>
    </source>
</evidence>
<dbReference type="InterPro" id="IPR003661">
    <property type="entry name" value="HisK_dim/P_dom"/>
</dbReference>
<dbReference type="Gene3D" id="3.30.450.20">
    <property type="entry name" value="PAS domain"/>
    <property type="match status" value="2"/>
</dbReference>
<dbReference type="PANTHER" id="PTHR43065">
    <property type="entry name" value="SENSOR HISTIDINE KINASE"/>
    <property type="match status" value="1"/>
</dbReference>
<dbReference type="AlphaFoldDB" id="A0A7W6LKB3"/>
<organism evidence="4 5">
    <name type="scientific">Rhizobium rhizoryzae</name>
    <dbReference type="NCBI Taxonomy" id="451876"/>
    <lineage>
        <taxon>Bacteria</taxon>
        <taxon>Pseudomonadati</taxon>
        <taxon>Pseudomonadota</taxon>
        <taxon>Alphaproteobacteria</taxon>
        <taxon>Hyphomicrobiales</taxon>
        <taxon>Rhizobiaceae</taxon>
        <taxon>Rhizobium/Agrobacterium group</taxon>
        <taxon>Rhizobium</taxon>
    </lineage>
</organism>
<dbReference type="SMART" id="SM00388">
    <property type="entry name" value="HisKA"/>
    <property type="match status" value="1"/>
</dbReference>
<dbReference type="CDD" id="cd00130">
    <property type="entry name" value="PAS"/>
    <property type="match status" value="2"/>
</dbReference>
<dbReference type="Proteomes" id="UP000519897">
    <property type="component" value="Unassembled WGS sequence"/>
</dbReference>
<dbReference type="EMBL" id="JACIEC010000010">
    <property type="protein sequence ID" value="MBB4145667.1"/>
    <property type="molecule type" value="Genomic_DNA"/>
</dbReference>
<dbReference type="Gene3D" id="1.10.287.130">
    <property type="match status" value="1"/>
</dbReference>
<dbReference type="Pfam" id="PF00512">
    <property type="entry name" value="HisKA"/>
    <property type="match status" value="1"/>
</dbReference>
<dbReference type="InterPro" id="IPR036097">
    <property type="entry name" value="HisK_dim/P_sf"/>
</dbReference>
<dbReference type="SMART" id="SM00091">
    <property type="entry name" value="PAS"/>
    <property type="match status" value="1"/>
</dbReference>
<evidence type="ECO:0000256" key="2">
    <source>
        <dbReference type="ARBA" id="ARBA00012438"/>
    </source>
</evidence>
<protein>
    <recommendedName>
        <fullName evidence="2">histidine kinase</fullName>
        <ecNumber evidence="2">2.7.13.3</ecNumber>
    </recommendedName>
</protein>
<dbReference type="SUPFAM" id="SSF47384">
    <property type="entry name" value="Homodimeric domain of signal transducing histidine kinase"/>
    <property type="match status" value="1"/>
</dbReference>
<feature type="domain" description="PAS" evidence="3">
    <location>
        <begin position="109"/>
        <end position="160"/>
    </location>
</feature>
<dbReference type="Pfam" id="PF08447">
    <property type="entry name" value="PAS_3"/>
    <property type="match status" value="2"/>
</dbReference>
<evidence type="ECO:0000313" key="4">
    <source>
        <dbReference type="EMBL" id="MBB4145667.1"/>
    </source>
</evidence>
<dbReference type="InterPro" id="IPR035965">
    <property type="entry name" value="PAS-like_dom_sf"/>
</dbReference>
<gene>
    <name evidence="4" type="ORF">GGQ72_004232</name>
</gene>
<name>A0A7W6LKB3_9HYPH</name>